<dbReference type="Proteomes" id="UP000001007">
    <property type="component" value="Chromosome"/>
</dbReference>
<evidence type="ECO:0000313" key="1">
    <source>
        <dbReference type="EMBL" id="AAM72694.1"/>
    </source>
</evidence>
<accession>Q8KCF5</accession>
<reference evidence="1 2" key="1">
    <citation type="journal article" date="2002" name="Proc. Natl. Acad. Sci. U.S.A.">
        <title>The complete genome sequence of Chlorobium tepidum TLS, a photosynthetic, anaerobic, green-sulfur bacterium.</title>
        <authorList>
            <person name="Eisen J.A."/>
            <person name="Nelson K.E."/>
            <person name="Paulsen I.T."/>
            <person name="Heidelberg J.F."/>
            <person name="Wu M."/>
            <person name="Dodson R.J."/>
            <person name="Deboy R."/>
            <person name="Gwinn M.L."/>
            <person name="Nelson W.C."/>
            <person name="Haft D.H."/>
            <person name="Hickey E.K."/>
            <person name="Peterson J.D."/>
            <person name="Durkin A.S."/>
            <person name="Kolonay J.L."/>
            <person name="Yang F."/>
            <person name="Holt I."/>
            <person name="Umayam L.A."/>
            <person name="Mason T."/>
            <person name="Brenner M."/>
            <person name="Shea T.P."/>
            <person name="Parksey D."/>
            <person name="Nierman W.C."/>
            <person name="Feldblyum T.V."/>
            <person name="Hansen C.L."/>
            <person name="Craven M.B."/>
            <person name="Radune D."/>
            <person name="Vamathevan J."/>
            <person name="Khouri H."/>
            <person name="White O."/>
            <person name="Gruber T.M."/>
            <person name="Ketchum K.A."/>
            <person name="Venter J.C."/>
            <person name="Tettelin H."/>
            <person name="Bryant D.A."/>
            <person name="Fraser C.M."/>
        </authorList>
    </citation>
    <scope>NUCLEOTIDE SEQUENCE [LARGE SCALE GENOMIC DNA]</scope>
    <source>
        <strain evidence="2">ATCC 49652 / DSM 12025 / NBRC 103806 / TLS</strain>
    </source>
</reference>
<dbReference type="EMBL" id="AE006470">
    <property type="protein sequence ID" value="AAM72694.1"/>
    <property type="molecule type" value="Genomic_DNA"/>
</dbReference>
<evidence type="ECO:0000313" key="2">
    <source>
        <dbReference type="Proteomes" id="UP000001007"/>
    </source>
</evidence>
<protein>
    <submittedName>
        <fullName evidence="1">Uncharacterized protein</fullName>
    </submittedName>
</protein>
<organism evidence="1 2">
    <name type="scientific">Chlorobaculum tepidum (strain ATCC 49652 / DSM 12025 / NBRC 103806 / TLS)</name>
    <name type="common">Chlorobium tepidum</name>
    <dbReference type="NCBI Taxonomy" id="194439"/>
    <lineage>
        <taxon>Bacteria</taxon>
        <taxon>Pseudomonadati</taxon>
        <taxon>Chlorobiota</taxon>
        <taxon>Chlorobiia</taxon>
        <taxon>Chlorobiales</taxon>
        <taxon>Chlorobiaceae</taxon>
        <taxon>Chlorobaculum</taxon>
    </lineage>
</organism>
<gene>
    <name evidence="1" type="ordered locus">CT1467</name>
</gene>
<sequence>MKLVIQMVREDDEKYEEPCRKQRGILKAILEYFTP</sequence>
<proteinExistence type="predicted"/>
<keyword evidence="2" id="KW-1185">Reference proteome</keyword>
<dbReference type="AlphaFoldDB" id="Q8KCF5"/>
<dbReference type="EnsemblBacteria" id="AAM72694">
    <property type="protein sequence ID" value="AAM72694"/>
    <property type="gene ID" value="CT1467"/>
</dbReference>
<name>Q8KCF5_CHLTE</name>
<dbReference type="HOGENOM" id="CLU_3364069_0_0_10"/>
<dbReference type="KEGG" id="cte:CT1467"/>